<dbReference type="AlphaFoldDB" id="A0A4C1VHB3"/>
<reference evidence="1 2" key="1">
    <citation type="journal article" date="2019" name="Commun. Biol.">
        <title>The bagworm genome reveals a unique fibroin gene that provides high tensile strength.</title>
        <authorList>
            <person name="Kono N."/>
            <person name="Nakamura H."/>
            <person name="Ohtoshi R."/>
            <person name="Tomita M."/>
            <person name="Numata K."/>
            <person name="Arakawa K."/>
        </authorList>
    </citation>
    <scope>NUCLEOTIDE SEQUENCE [LARGE SCALE GENOMIC DNA]</scope>
</reference>
<evidence type="ECO:0000313" key="2">
    <source>
        <dbReference type="Proteomes" id="UP000299102"/>
    </source>
</evidence>
<dbReference type="Proteomes" id="UP000299102">
    <property type="component" value="Unassembled WGS sequence"/>
</dbReference>
<evidence type="ECO:0000313" key="1">
    <source>
        <dbReference type="EMBL" id="GBP37677.1"/>
    </source>
</evidence>
<accession>A0A4C1VHB3</accession>
<organism evidence="1 2">
    <name type="scientific">Eumeta variegata</name>
    <name type="common">Bagworm moth</name>
    <name type="synonym">Eumeta japonica</name>
    <dbReference type="NCBI Taxonomy" id="151549"/>
    <lineage>
        <taxon>Eukaryota</taxon>
        <taxon>Metazoa</taxon>
        <taxon>Ecdysozoa</taxon>
        <taxon>Arthropoda</taxon>
        <taxon>Hexapoda</taxon>
        <taxon>Insecta</taxon>
        <taxon>Pterygota</taxon>
        <taxon>Neoptera</taxon>
        <taxon>Endopterygota</taxon>
        <taxon>Lepidoptera</taxon>
        <taxon>Glossata</taxon>
        <taxon>Ditrysia</taxon>
        <taxon>Tineoidea</taxon>
        <taxon>Psychidae</taxon>
        <taxon>Oiketicinae</taxon>
        <taxon>Eumeta</taxon>
    </lineage>
</organism>
<dbReference type="EMBL" id="BGZK01000337">
    <property type="protein sequence ID" value="GBP37677.1"/>
    <property type="molecule type" value="Genomic_DNA"/>
</dbReference>
<proteinExistence type="predicted"/>
<comment type="caution">
    <text evidence="1">The sequence shown here is derived from an EMBL/GenBank/DDBJ whole genome shotgun (WGS) entry which is preliminary data.</text>
</comment>
<protein>
    <submittedName>
        <fullName evidence="1">Uncharacterized protein</fullName>
    </submittedName>
</protein>
<name>A0A4C1VHB3_EUMVA</name>
<keyword evidence="2" id="KW-1185">Reference proteome</keyword>
<gene>
    <name evidence="1" type="ORF">EVAR_23726_1</name>
</gene>
<sequence>MRARSVDSSLKIEIKNNGIVVGSTSDGYEWWKDSFVVRADGAAAQRLAVLKLKPGVRSCAIAVQRCGRVVLWPTAHCPSAHKNGPALLVKHHTFTEHGREVAAIAVAFRLIYSGRCRRFRAITERPRRPPPPSASAPVGRGTRLGGHINVCVTIINFAGGIRSIAVKC</sequence>